<keyword evidence="3" id="KW-0413">Isomerase</keyword>
<dbReference type="EnsemblPlants" id="KRH10719">
    <property type="protein sequence ID" value="KRH10719"/>
    <property type="gene ID" value="GLYMA_15G065600"/>
</dbReference>
<dbReference type="GO" id="GO:0005811">
    <property type="term" value="C:lipid droplet"/>
    <property type="evidence" value="ECO:0007669"/>
    <property type="project" value="InterPro"/>
</dbReference>
<dbReference type="PaxDb" id="3847-GLYMA15G07110.2"/>
<dbReference type="PANTHER" id="PTHR11764:SF58">
    <property type="entry name" value="BETA-AMYRIN SYNTHASE-RELATED"/>
    <property type="match status" value="1"/>
</dbReference>
<reference evidence="5" key="3">
    <citation type="submission" date="2018-07" db="EMBL/GenBank/DDBJ databases">
        <title>WGS assembly of Glycine max.</title>
        <authorList>
            <person name="Schmutz J."/>
            <person name="Cannon S."/>
            <person name="Schlueter J."/>
            <person name="Ma J."/>
            <person name="Mitros T."/>
            <person name="Nelson W."/>
            <person name="Hyten D."/>
            <person name="Song Q."/>
            <person name="Thelen J."/>
            <person name="Cheng J."/>
            <person name="Xu D."/>
            <person name="Hellsten U."/>
            <person name="May G."/>
            <person name="Yu Y."/>
            <person name="Sakurai T."/>
            <person name="Umezawa T."/>
            <person name="Bhattacharyya M."/>
            <person name="Sandhu D."/>
            <person name="Valliyodan B."/>
            <person name="Lindquist E."/>
            <person name="Peto M."/>
            <person name="Grant D."/>
            <person name="Shu S."/>
            <person name="Goodstein D."/>
            <person name="Barry K."/>
            <person name="Futrell-Griggs M."/>
            <person name="Abernathy B."/>
            <person name="Du J."/>
            <person name="Tian Z."/>
            <person name="Zhu L."/>
            <person name="Gill N."/>
            <person name="Joshi T."/>
            <person name="Libault M."/>
            <person name="Sethuraman A."/>
            <person name="Zhang X."/>
            <person name="Shinozaki K."/>
            <person name="Nguyen H."/>
            <person name="Wing R."/>
            <person name="Cregan P."/>
            <person name="Specht J."/>
            <person name="Grimwood J."/>
            <person name="Rokhsar D."/>
            <person name="Stacey G."/>
            <person name="Shoemaker R."/>
            <person name="Jackson S."/>
        </authorList>
    </citation>
    <scope>NUCLEOTIDE SEQUENCE</scope>
    <source>
        <tissue evidence="5">Callus</tissue>
    </source>
</reference>
<dbReference type="FunFam" id="1.50.10.20:FF:000011">
    <property type="entry name" value="Terpene cyclase/mutase family member"/>
    <property type="match status" value="1"/>
</dbReference>
<name>A0A0R0G851_SOYBN</name>
<dbReference type="SMR" id="A0A0R0G851"/>
<organism evidence="5">
    <name type="scientific">Glycine max</name>
    <name type="common">Soybean</name>
    <name type="synonym">Glycine hispida</name>
    <dbReference type="NCBI Taxonomy" id="3847"/>
    <lineage>
        <taxon>Eukaryota</taxon>
        <taxon>Viridiplantae</taxon>
        <taxon>Streptophyta</taxon>
        <taxon>Embryophyta</taxon>
        <taxon>Tracheophyta</taxon>
        <taxon>Spermatophyta</taxon>
        <taxon>Magnoliopsida</taxon>
        <taxon>eudicotyledons</taxon>
        <taxon>Gunneridae</taxon>
        <taxon>Pentapetalae</taxon>
        <taxon>rosids</taxon>
        <taxon>fabids</taxon>
        <taxon>Fabales</taxon>
        <taxon>Fabaceae</taxon>
        <taxon>Papilionoideae</taxon>
        <taxon>50 kb inversion clade</taxon>
        <taxon>NPAAA clade</taxon>
        <taxon>indigoferoid/millettioid clade</taxon>
        <taxon>Phaseoleae</taxon>
        <taxon>Glycine</taxon>
        <taxon>Glycine subgen. Soja</taxon>
    </lineage>
</organism>
<evidence type="ECO:0000313" key="6">
    <source>
        <dbReference type="EnsemblPlants" id="KRH10719"/>
    </source>
</evidence>
<dbReference type="InParanoid" id="A0A0R0G851"/>
<reference evidence="5 6" key="1">
    <citation type="journal article" date="2010" name="Nature">
        <title>Genome sequence of the palaeopolyploid soybean.</title>
        <authorList>
            <person name="Schmutz J."/>
            <person name="Cannon S.B."/>
            <person name="Schlueter J."/>
            <person name="Ma J."/>
            <person name="Mitros T."/>
            <person name="Nelson W."/>
            <person name="Hyten D.L."/>
            <person name="Song Q."/>
            <person name="Thelen J.J."/>
            <person name="Cheng J."/>
            <person name="Xu D."/>
            <person name="Hellsten U."/>
            <person name="May G.D."/>
            <person name="Yu Y."/>
            <person name="Sakurai T."/>
            <person name="Umezawa T."/>
            <person name="Bhattacharyya M.K."/>
            <person name="Sandhu D."/>
            <person name="Valliyodan B."/>
            <person name="Lindquist E."/>
            <person name="Peto M."/>
            <person name="Grant D."/>
            <person name="Shu S."/>
            <person name="Goodstein D."/>
            <person name="Barry K."/>
            <person name="Futrell-Griggs M."/>
            <person name="Abernathy B."/>
            <person name="Du J."/>
            <person name="Tian Z."/>
            <person name="Zhu L."/>
            <person name="Gill N."/>
            <person name="Joshi T."/>
            <person name="Libault M."/>
            <person name="Sethuraman A."/>
            <person name="Zhang X.-C."/>
            <person name="Shinozaki K."/>
            <person name="Nguyen H.T."/>
            <person name="Wing R.A."/>
            <person name="Cregan P."/>
            <person name="Specht J."/>
            <person name="Grimwood J."/>
            <person name="Rokhsar D."/>
            <person name="Stacey G."/>
            <person name="Shoemaker R.C."/>
            <person name="Jackson S.A."/>
        </authorList>
    </citation>
    <scope>NUCLEOTIDE SEQUENCE</scope>
    <source>
        <strain evidence="6">cv. Williams 82</strain>
        <tissue evidence="5">Callus</tissue>
    </source>
</reference>
<feature type="domain" description="Squalene cyclase C-terminal" evidence="4">
    <location>
        <begin position="112"/>
        <end position="446"/>
    </location>
</feature>
<evidence type="ECO:0000256" key="1">
    <source>
        <dbReference type="ARBA" id="ARBA00009755"/>
    </source>
</evidence>
<comment type="similarity">
    <text evidence="1">Belongs to the terpene cyclase/mutase family.</text>
</comment>
<dbReference type="GO" id="GO:0019745">
    <property type="term" value="P:pentacyclic triterpenoid biosynthetic process"/>
    <property type="evidence" value="ECO:0007669"/>
    <property type="project" value="UniProtKB-ARBA"/>
</dbReference>
<dbReference type="InterPro" id="IPR008930">
    <property type="entry name" value="Terpenoid_cyclase/PrenylTrfase"/>
</dbReference>
<dbReference type="EMBL" id="CM000848">
    <property type="protein sequence ID" value="KRH10719.1"/>
    <property type="molecule type" value="Genomic_DNA"/>
</dbReference>
<dbReference type="Pfam" id="PF13243">
    <property type="entry name" value="SQHop_cyclase_C"/>
    <property type="match status" value="1"/>
</dbReference>
<evidence type="ECO:0000313" key="7">
    <source>
        <dbReference type="Proteomes" id="UP000008827"/>
    </source>
</evidence>
<proteinExistence type="inferred from homology"/>
<dbReference type="Gramene" id="KRH10719">
    <property type="protein sequence ID" value="KRH10719"/>
    <property type="gene ID" value="GLYMA_15G065600"/>
</dbReference>
<evidence type="ECO:0000313" key="5">
    <source>
        <dbReference type="EMBL" id="KRH10719.1"/>
    </source>
</evidence>
<dbReference type="AlphaFoldDB" id="A0A0R0G851"/>
<dbReference type="NCBIfam" id="TIGR01787">
    <property type="entry name" value="squalene_cyclas"/>
    <property type="match status" value="1"/>
</dbReference>
<reference evidence="6" key="2">
    <citation type="submission" date="2018-02" db="UniProtKB">
        <authorList>
            <consortium name="EnsemblPlants"/>
        </authorList>
    </citation>
    <scope>IDENTIFICATION</scope>
    <source>
        <strain evidence="6">Williams 82</strain>
    </source>
</reference>
<dbReference type="PANTHER" id="PTHR11764">
    <property type="entry name" value="TERPENE CYCLASE/MUTASE FAMILY MEMBER"/>
    <property type="match status" value="1"/>
</dbReference>
<dbReference type="SUPFAM" id="SSF48239">
    <property type="entry name" value="Terpenoid cyclases/Protein prenyltransferases"/>
    <property type="match status" value="1"/>
</dbReference>
<dbReference type="Proteomes" id="UP000008827">
    <property type="component" value="Chromosome 15"/>
</dbReference>
<dbReference type="GO" id="GO:0016104">
    <property type="term" value="P:triterpenoid biosynthetic process"/>
    <property type="evidence" value="ECO:0000318"/>
    <property type="project" value="GO_Central"/>
</dbReference>
<keyword evidence="7" id="KW-1185">Reference proteome</keyword>
<dbReference type="InterPro" id="IPR018333">
    <property type="entry name" value="Squalene_cyclase"/>
</dbReference>
<accession>A0A0R0G851</accession>
<dbReference type="OMA" id="MEPERYY"/>
<dbReference type="Gene3D" id="1.50.10.20">
    <property type="match status" value="1"/>
</dbReference>
<gene>
    <name evidence="5" type="ORF">GLYMA_15G065600</name>
</gene>
<sequence>MCNEDLYYPHHWIQDLLWDSLYVFTEPLLNCWPFNKLVREKALQVTMKHIHYEDENSRYIAIGCVEKVLCMLACWVEDPNGDAFKKHLARIPDYLWVSEDGMTMQGIGTQSWDAGFIVQALLATNLIDDFGPTIAKAHDFIKKSQVRENPSGDFKSMYRHICKGSWTLADRDHAWQVSDTTAECLKCCLLLSVLPQDIVGEKMELEKLHDSINLILSLQSKNGGMTAWEPAGAYKWLELLNPTEFFADIVVEHEYLECTASAIQVLVLFKKLYPEHRKEEIENFIAKAVTFIEDTQLENGSWYGNWAVCFTYSSWFALGGLVAAGKTYTNCVTIRKAVKFLLKIQNKDGGWGESYLSCPRKMYVPLEGSRSNVVQTSWALMALIHAEQAERDPTPLHHAAKLLINSQLEDGDWPQQETLGVYLRNCLVHYSFYRNIFPMWALAEYRTNVLLPSFTI</sequence>
<evidence type="ECO:0000256" key="2">
    <source>
        <dbReference type="ARBA" id="ARBA00022737"/>
    </source>
</evidence>
<evidence type="ECO:0000256" key="3">
    <source>
        <dbReference type="ARBA" id="ARBA00023235"/>
    </source>
</evidence>
<dbReference type="InterPro" id="IPR032696">
    <property type="entry name" value="SQ_cyclase_C"/>
</dbReference>
<dbReference type="STRING" id="3847.A0A0R0G851"/>
<keyword evidence="2" id="KW-0677">Repeat</keyword>
<dbReference type="GO" id="GO:0042300">
    <property type="term" value="F:beta-amyrin synthase activity"/>
    <property type="evidence" value="ECO:0000318"/>
    <property type="project" value="GO_Central"/>
</dbReference>
<protein>
    <recommendedName>
        <fullName evidence="4">Squalene cyclase C-terminal domain-containing protein</fullName>
    </recommendedName>
</protein>
<evidence type="ECO:0000259" key="4">
    <source>
        <dbReference type="Pfam" id="PF13243"/>
    </source>
</evidence>